<feature type="compositionally biased region" description="Basic and acidic residues" evidence="5">
    <location>
        <begin position="217"/>
        <end position="233"/>
    </location>
</feature>
<dbReference type="GO" id="GO:0020037">
    <property type="term" value="F:heme binding"/>
    <property type="evidence" value="ECO:0007669"/>
    <property type="project" value="InterPro"/>
</dbReference>
<keyword evidence="9" id="KW-1185">Reference proteome</keyword>
<dbReference type="InterPro" id="IPR009056">
    <property type="entry name" value="Cyt_c-like_dom"/>
</dbReference>
<sequence length="233" mass="25132">MMSRNRFAIALAGLTLSAVATTGCNGNRSDAPPVHLNWNMDFQQKLEAQEANEFFADGRASRPQVEGTIARGQLKTDKHLHEGRGFDGLLVDELPKQIELSPELLERGEERYNIYCQPCHDQSGQGLGPAATRGGGFKVAPANLHKKELQPAPLGHFYSVITYGKGTMLPYAAQIPVEDRWAIAAWVRVLQNHGRTKGWDKAVATTAAAAPAAPAEPAKDDAAEHEAAKGGSQ</sequence>
<evidence type="ECO:0000313" key="8">
    <source>
        <dbReference type="EMBL" id="EDM75337.1"/>
    </source>
</evidence>
<evidence type="ECO:0000313" key="9">
    <source>
        <dbReference type="Proteomes" id="UP000005801"/>
    </source>
</evidence>
<dbReference type="Gene3D" id="1.10.760.10">
    <property type="entry name" value="Cytochrome c-like domain"/>
    <property type="match status" value="1"/>
</dbReference>
<dbReference type="AlphaFoldDB" id="A6GFM3"/>
<comment type="caution">
    <text evidence="8">The sequence shown here is derived from an EMBL/GenBank/DDBJ whole genome shotgun (WGS) entry which is preliminary data.</text>
</comment>
<keyword evidence="6" id="KW-0732">Signal</keyword>
<organism evidence="8 9">
    <name type="scientific">Plesiocystis pacifica SIR-1</name>
    <dbReference type="NCBI Taxonomy" id="391625"/>
    <lineage>
        <taxon>Bacteria</taxon>
        <taxon>Pseudomonadati</taxon>
        <taxon>Myxococcota</taxon>
        <taxon>Polyangia</taxon>
        <taxon>Nannocystales</taxon>
        <taxon>Nannocystaceae</taxon>
        <taxon>Plesiocystis</taxon>
    </lineage>
</organism>
<dbReference type="PROSITE" id="PS51257">
    <property type="entry name" value="PROKAR_LIPOPROTEIN"/>
    <property type="match status" value="1"/>
</dbReference>
<dbReference type="eggNOG" id="COG2010">
    <property type="taxonomic scope" value="Bacteria"/>
</dbReference>
<dbReference type="InterPro" id="IPR036909">
    <property type="entry name" value="Cyt_c-like_dom_sf"/>
</dbReference>
<name>A6GFM3_9BACT</name>
<keyword evidence="1 4" id="KW-0349">Heme</keyword>
<dbReference type="GO" id="GO:0009055">
    <property type="term" value="F:electron transfer activity"/>
    <property type="evidence" value="ECO:0007669"/>
    <property type="project" value="InterPro"/>
</dbReference>
<feature type="region of interest" description="Disordered" evidence="5">
    <location>
        <begin position="205"/>
        <end position="233"/>
    </location>
</feature>
<evidence type="ECO:0000256" key="2">
    <source>
        <dbReference type="ARBA" id="ARBA00022723"/>
    </source>
</evidence>
<protein>
    <recommendedName>
        <fullName evidence="7">Cytochrome c domain-containing protein</fullName>
    </recommendedName>
</protein>
<evidence type="ECO:0000256" key="5">
    <source>
        <dbReference type="SAM" id="MobiDB-lite"/>
    </source>
</evidence>
<gene>
    <name evidence="8" type="ORF">PPSIR1_01137</name>
</gene>
<evidence type="ECO:0000256" key="6">
    <source>
        <dbReference type="SAM" id="SignalP"/>
    </source>
</evidence>
<evidence type="ECO:0000256" key="3">
    <source>
        <dbReference type="ARBA" id="ARBA00023004"/>
    </source>
</evidence>
<dbReference type="Pfam" id="PF13442">
    <property type="entry name" value="Cytochrome_CBB3"/>
    <property type="match status" value="1"/>
</dbReference>
<dbReference type="RefSeq" id="WP_006975513.1">
    <property type="nucleotide sequence ID" value="NZ_ABCS01000095.1"/>
</dbReference>
<evidence type="ECO:0000259" key="7">
    <source>
        <dbReference type="PROSITE" id="PS51007"/>
    </source>
</evidence>
<dbReference type="PANTHER" id="PTHR40394:SF2">
    <property type="entry name" value="QUINOL:CYTOCHROME C OXIDOREDUCTASE MEMBRANE PROTEIN"/>
    <property type="match status" value="1"/>
</dbReference>
<dbReference type="Proteomes" id="UP000005801">
    <property type="component" value="Unassembled WGS sequence"/>
</dbReference>
<dbReference type="OrthoDB" id="9773456at2"/>
<proteinExistence type="predicted"/>
<feature type="compositionally biased region" description="Low complexity" evidence="5">
    <location>
        <begin position="205"/>
        <end position="216"/>
    </location>
</feature>
<dbReference type="STRING" id="391625.PPSIR1_01137"/>
<evidence type="ECO:0000256" key="1">
    <source>
        <dbReference type="ARBA" id="ARBA00022617"/>
    </source>
</evidence>
<dbReference type="EMBL" id="ABCS01000095">
    <property type="protein sequence ID" value="EDM75337.1"/>
    <property type="molecule type" value="Genomic_DNA"/>
</dbReference>
<feature type="domain" description="Cytochrome c" evidence="7">
    <location>
        <begin position="103"/>
        <end position="191"/>
    </location>
</feature>
<dbReference type="SUPFAM" id="SSF46626">
    <property type="entry name" value="Cytochrome c"/>
    <property type="match status" value="1"/>
</dbReference>
<dbReference type="PANTHER" id="PTHR40394">
    <property type="entry name" value="LIPOPROTEIN-RELATED"/>
    <property type="match status" value="1"/>
</dbReference>
<evidence type="ECO:0000256" key="4">
    <source>
        <dbReference type="PROSITE-ProRule" id="PRU00433"/>
    </source>
</evidence>
<reference evidence="8 9" key="1">
    <citation type="submission" date="2007-06" db="EMBL/GenBank/DDBJ databases">
        <authorList>
            <person name="Shimkets L."/>
            <person name="Ferriera S."/>
            <person name="Johnson J."/>
            <person name="Kravitz S."/>
            <person name="Beeson K."/>
            <person name="Sutton G."/>
            <person name="Rogers Y.-H."/>
            <person name="Friedman R."/>
            <person name="Frazier M."/>
            <person name="Venter J.C."/>
        </authorList>
    </citation>
    <scope>NUCLEOTIDE SEQUENCE [LARGE SCALE GENOMIC DNA]</scope>
    <source>
        <strain evidence="8 9">SIR-1</strain>
    </source>
</reference>
<dbReference type="PROSITE" id="PS51007">
    <property type="entry name" value="CYTC"/>
    <property type="match status" value="1"/>
</dbReference>
<dbReference type="GO" id="GO:0046872">
    <property type="term" value="F:metal ion binding"/>
    <property type="evidence" value="ECO:0007669"/>
    <property type="project" value="UniProtKB-KW"/>
</dbReference>
<feature type="chain" id="PRO_5002697755" description="Cytochrome c domain-containing protein" evidence="6">
    <location>
        <begin position="21"/>
        <end position="233"/>
    </location>
</feature>
<accession>A6GFM3</accession>
<keyword evidence="3 4" id="KW-0408">Iron</keyword>
<feature type="signal peptide" evidence="6">
    <location>
        <begin position="1"/>
        <end position="20"/>
    </location>
</feature>
<keyword evidence="2 4" id="KW-0479">Metal-binding</keyword>